<protein>
    <submittedName>
        <fullName evidence="1">Uncharacterized protein</fullName>
    </submittedName>
</protein>
<gene>
    <name evidence="1" type="ORF">Tco_0703798</name>
</gene>
<evidence type="ECO:0000313" key="1">
    <source>
        <dbReference type="EMBL" id="GJS70957.1"/>
    </source>
</evidence>
<dbReference type="Proteomes" id="UP001151760">
    <property type="component" value="Unassembled WGS sequence"/>
</dbReference>
<accession>A0ABQ4Y1A3</accession>
<organism evidence="1 2">
    <name type="scientific">Tanacetum coccineum</name>
    <dbReference type="NCBI Taxonomy" id="301880"/>
    <lineage>
        <taxon>Eukaryota</taxon>
        <taxon>Viridiplantae</taxon>
        <taxon>Streptophyta</taxon>
        <taxon>Embryophyta</taxon>
        <taxon>Tracheophyta</taxon>
        <taxon>Spermatophyta</taxon>
        <taxon>Magnoliopsida</taxon>
        <taxon>eudicotyledons</taxon>
        <taxon>Gunneridae</taxon>
        <taxon>Pentapetalae</taxon>
        <taxon>asterids</taxon>
        <taxon>campanulids</taxon>
        <taxon>Asterales</taxon>
        <taxon>Asteraceae</taxon>
        <taxon>Asteroideae</taxon>
        <taxon>Anthemideae</taxon>
        <taxon>Anthemidinae</taxon>
        <taxon>Tanacetum</taxon>
    </lineage>
</organism>
<reference evidence="1" key="2">
    <citation type="submission" date="2022-01" db="EMBL/GenBank/DDBJ databases">
        <authorList>
            <person name="Yamashiro T."/>
            <person name="Shiraishi A."/>
            <person name="Satake H."/>
            <person name="Nakayama K."/>
        </authorList>
    </citation>
    <scope>NUCLEOTIDE SEQUENCE</scope>
</reference>
<comment type="caution">
    <text evidence="1">The sequence shown here is derived from an EMBL/GenBank/DDBJ whole genome shotgun (WGS) entry which is preliminary data.</text>
</comment>
<name>A0ABQ4Y1A3_9ASTR</name>
<dbReference type="PANTHER" id="PTHR33115:SF50">
    <property type="entry name" value="ARM REPEAT SUPERFAMILY PROTEIN"/>
    <property type="match status" value="1"/>
</dbReference>
<sequence>ILKEIMTEENKLQEVMVGLAAHVFRYMTSQEASAMFKRTGIQESDLATALVHILKKSPQPQAKTPRIRRYVVELAIWMMKDAHNNIQTFKNLGMQQELEGITETTTEIESFNTFSGAIGLSRYKTSIHSLVETAMDLLENN</sequence>
<dbReference type="EMBL" id="BQNB010009970">
    <property type="protein sequence ID" value="GJS70957.1"/>
    <property type="molecule type" value="Genomic_DNA"/>
</dbReference>
<reference evidence="1" key="1">
    <citation type="journal article" date="2022" name="Int. J. Mol. Sci.">
        <title>Draft Genome of Tanacetum Coccineum: Genomic Comparison of Closely Related Tanacetum-Family Plants.</title>
        <authorList>
            <person name="Yamashiro T."/>
            <person name="Shiraishi A."/>
            <person name="Nakayama K."/>
            <person name="Satake H."/>
        </authorList>
    </citation>
    <scope>NUCLEOTIDE SEQUENCE</scope>
</reference>
<evidence type="ECO:0000313" key="2">
    <source>
        <dbReference type="Proteomes" id="UP001151760"/>
    </source>
</evidence>
<keyword evidence="2" id="KW-1185">Reference proteome</keyword>
<feature type="non-terminal residue" evidence="1">
    <location>
        <position position="1"/>
    </location>
</feature>
<dbReference type="PANTHER" id="PTHR33115">
    <property type="entry name" value="ARM REPEAT SUPERFAMILY PROTEIN"/>
    <property type="match status" value="1"/>
</dbReference>
<proteinExistence type="predicted"/>